<feature type="compositionally biased region" description="Basic and acidic residues" evidence="1">
    <location>
        <begin position="1"/>
        <end position="19"/>
    </location>
</feature>
<dbReference type="GeneID" id="19968559"/>
<gene>
    <name evidence="3" type="ORF">HMPREF1541_01220</name>
</gene>
<keyword evidence="4" id="KW-1185">Reference proteome</keyword>
<evidence type="ECO:0000259" key="2">
    <source>
        <dbReference type="PROSITE" id="PS51186"/>
    </source>
</evidence>
<feature type="domain" description="N-acetyltransferase" evidence="2">
    <location>
        <begin position="35"/>
        <end position="189"/>
    </location>
</feature>
<evidence type="ECO:0000313" key="3">
    <source>
        <dbReference type="EMBL" id="ETN47030.1"/>
    </source>
</evidence>
<dbReference type="GO" id="GO:0016747">
    <property type="term" value="F:acyltransferase activity, transferring groups other than amino-acyl groups"/>
    <property type="evidence" value="ECO:0007669"/>
    <property type="project" value="InterPro"/>
</dbReference>
<dbReference type="eggNOG" id="ENOG502S72D">
    <property type="taxonomic scope" value="Eukaryota"/>
</dbReference>
<dbReference type="InParanoid" id="W2SEH9"/>
<proteinExistence type="predicted"/>
<dbReference type="InterPro" id="IPR000182">
    <property type="entry name" value="GNAT_dom"/>
</dbReference>
<feature type="region of interest" description="Disordered" evidence="1">
    <location>
        <begin position="1"/>
        <end position="31"/>
    </location>
</feature>
<dbReference type="PANTHER" id="PTHR43792:SF1">
    <property type="entry name" value="N-ACETYLTRANSFERASE DOMAIN-CONTAINING PROTEIN"/>
    <property type="match status" value="1"/>
</dbReference>
<dbReference type="VEuPathDB" id="FungiDB:HMPREF1541_01220"/>
<sequence length="212" mass="23697">MKDRDAAAPGSHTEKDRNATPKTPGGQVHLDTSRLVLRAARTEDAESLNEAFKDPEVMRYWSEPAHSSKARTEEWVSGMVGGSQNGLTDFVICLKPDMMSIGKIGVWQDQEIGFLLAKRHWGKGLAFEALQIILPYLFGTAGFSFLTADIDPRNKASEGLLRKVGFELDGYQERSMQIGNEWVDSQYLKLTKARWEQICLGAATDFEKAQAW</sequence>
<accession>W2SEH9</accession>
<dbReference type="PANTHER" id="PTHR43792">
    <property type="entry name" value="GNAT FAMILY, PUTATIVE (AFU_ORTHOLOGUE AFUA_3G00765)-RELATED-RELATED"/>
    <property type="match status" value="1"/>
</dbReference>
<dbReference type="AlphaFoldDB" id="W2SEH9"/>
<protein>
    <recommendedName>
        <fullName evidence="2">N-acetyltransferase domain-containing protein</fullName>
    </recommendedName>
</protein>
<name>W2SEH9_CYPE1</name>
<evidence type="ECO:0000313" key="4">
    <source>
        <dbReference type="Proteomes" id="UP000030752"/>
    </source>
</evidence>
<dbReference type="InterPro" id="IPR051531">
    <property type="entry name" value="N-acetyltransferase"/>
</dbReference>
<dbReference type="Gene3D" id="3.40.630.30">
    <property type="match status" value="1"/>
</dbReference>
<dbReference type="Pfam" id="PF13302">
    <property type="entry name" value="Acetyltransf_3"/>
    <property type="match status" value="1"/>
</dbReference>
<organism evidence="3 4">
    <name type="scientific">Cyphellophora europaea (strain CBS 101466)</name>
    <name type="common">Phialophora europaea</name>
    <dbReference type="NCBI Taxonomy" id="1220924"/>
    <lineage>
        <taxon>Eukaryota</taxon>
        <taxon>Fungi</taxon>
        <taxon>Dikarya</taxon>
        <taxon>Ascomycota</taxon>
        <taxon>Pezizomycotina</taxon>
        <taxon>Eurotiomycetes</taxon>
        <taxon>Chaetothyriomycetidae</taxon>
        <taxon>Chaetothyriales</taxon>
        <taxon>Cyphellophoraceae</taxon>
        <taxon>Cyphellophora</taxon>
    </lineage>
</organism>
<dbReference type="SUPFAM" id="SSF55729">
    <property type="entry name" value="Acyl-CoA N-acyltransferases (Nat)"/>
    <property type="match status" value="1"/>
</dbReference>
<reference evidence="3 4" key="1">
    <citation type="submission" date="2013-03" db="EMBL/GenBank/DDBJ databases">
        <title>The Genome Sequence of Phialophora europaea CBS 101466.</title>
        <authorList>
            <consortium name="The Broad Institute Genomics Platform"/>
            <person name="Cuomo C."/>
            <person name="de Hoog S."/>
            <person name="Gorbushina A."/>
            <person name="Walker B."/>
            <person name="Young S.K."/>
            <person name="Zeng Q."/>
            <person name="Gargeya S."/>
            <person name="Fitzgerald M."/>
            <person name="Haas B."/>
            <person name="Abouelleil A."/>
            <person name="Allen A.W."/>
            <person name="Alvarado L."/>
            <person name="Arachchi H.M."/>
            <person name="Berlin A.M."/>
            <person name="Chapman S.B."/>
            <person name="Gainer-Dewar J."/>
            <person name="Goldberg J."/>
            <person name="Griggs A."/>
            <person name="Gujja S."/>
            <person name="Hansen M."/>
            <person name="Howarth C."/>
            <person name="Imamovic A."/>
            <person name="Ireland A."/>
            <person name="Larimer J."/>
            <person name="McCowan C."/>
            <person name="Murphy C."/>
            <person name="Pearson M."/>
            <person name="Poon T.W."/>
            <person name="Priest M."/>
            <person name="Roberts A."/>
            <person name="Saif S."/>
            <person name="Shea T."/>
            <person name="Sisk P."/>
            <person name="Sykes S."/>
            <person name="Wortman J."/>
            <person name="Nusbaum C."/>
            <person name="Birren B."/>
        </authorList>
    </citation>
    <scope>NUCLEOTIDE SEQUENCE [LARGE SCALE GENOMIC DNA]</scope>
    <source>
        <strain evidence="3 4">CBS 101466</strain>
    </source>
</reference>
<dbReference type="InterPro" id="IPR016181">
    <property type="entry name" value="Acyl_CoA_acyltransferase"/>
</dbReference>
<dbReference type="Proteomes" id="UP000030752">
    <property type="component" value="Unassembled WGS sequence"/>
</dbReference>
<dbReference type="OrthoDB" id="630895at2759"/>
<dbReference type="PROSITE" id="PS51186">
    <property type="entry name" value="GNAT"/>
    <property type="match status" value="1"/>
</dbReference>
<dbReference type="RefSeq" id="XP_008711742.1">
    <property type="nucleotide sequence ID" value="XM_008713520.1"/>
</dbReference>
<dbReference type="HOGENOM" id="CLU_013985_3_6_1"/>
<dbReference type="EMBL" id="KB822711">
    <property type="protein sequence ID" value="ETN47030.1"/>
    <property type="molecule type" value="Genomic_DNA"/>
</dbReference>
<evidence type="ECO:0000256" key="1">
    <source>
        <dbReference type="SAM" id="MobiDB-lite"/>
    </source>
</evidence>